<keyword evidence="10" id="KW-1185">Reference proteome</keyword>
<keyword evidence="5" id="KW-0408">Iron</keyword>
<accession>A0ABW7V3C0</accession>
<protein>
    <submittedName>
        <fullName evidence="9">Isopenicillin N synthase family dioxygenase</fullName>
    </submittedName>
</protein>
<keyword evidence="6" id="KW-0045">Antibiotic biosynthesis</keyword>
<comment type="similarity">
    <text evidence="2">Belongs to the iron/ascorbate-dependent oxidoreductase family.</text>
</comment>
<evidence type="ECO:0000256" key="3">
    <source>
        <dbReference type="ARBA" id="ARBA00022723"/>
    </source>
</evidence>
<evidence type="ECO:0000256" key="1">
    <source>
        <dbReference type="ARBA" id="ARBA00004792"/>
    </source>
</evidence>
<dbReference type="InterPro" id="IPR026992">
    <property type="entry name" value="DIOX_N"/>
</dbReference>
<evidence type="ECO:0000256" key="6">
    <source>
        <dbReference type="ARBA" id="ARBA00023194"/>
    </source>
</evidence>
<dbReference type="GO" id="GO:0051213">
    <property type="term" value="F:dioxygenase activity"/>
    <property type="evidence" value="ECO:0007669"/>
    <property type="project" value="UniProtKB-KW"/>
</dbReference>
<keyword evidence="3" id="KW-0479">Metal-binding</keyword>
<dbReference type="PANTHER" id="PTHR10209:SF881">
    <property type="entry name" value="FI07970P-RELATED"/>
    <property type="match status" value="1"/>
</dbReference>
<feature type="domain" description="Isopenicillin N synthase-like Fe(2+) 2OG dioxygenase" evidence="7">
    <location>
        <begin position="180"/>
        <end position="248"/>
    </location>
</feature>
<feature type="domain" description="Non-haem dioxygenase N-terminal" evidence="8">
    <location>
        <begin position="5"/>
        <end position="106"/>
    </location>
</feature>
<dbReference type="Pfam" id="PF14226">
    <property type="entry name" value="DIOX_N"/>
    <property type="match status" value="1"/>
</dbReference>
<dbReference type="Gene3D" id="2.60.120.330">
    <property type="entry name" value="B-lactam Antibiotic, Isopenicillin N Synthase, Chain"/>
    <property type="match status" value="1"/>
</dbReference>
<dbReference type="RefSeq" id="WP_244218127.1">
    <property type="nucleotide sequence ID" value="NZ_JBIRUT010000002.1"/>
</dbReference>
<sequence>MDGYVPVIDLSATRTKAGELLVAQAISGACETSGFFTVVGHGVDQDLVDRMYAVSRAFFERPAGEKAEVAVSPGTHGLYADAGSAAKSLGNTAPPDLNEVIIAGVRGDRPVESRAPDGNTASPWGAVNRLPATPPEFRAVWHEYMAAMERLATDLIRLFALALGLDRHFFDDKIDDGMSTLAANYYHPLSGPPLPGQLRKGAHTDWGTLTILYQDGAGGLEVEQKRRGWREVPFTQGGFVPNVGDLMAF</sequence>
<evidence type="ECO:0000256" key="5">
    <source>
        <dbReference type="ARBA" id="ARBA00023004"/>
    </source>
</evidence>
<evidence type="ECO:0000256" key="2">
    <source>
        <dbReference type="ARBA" id="ARBA00008056"/>
    </source>
</evidence>
<proteinExistence type="inferred from homology"/>
<dbReference type="EMBL" id="JBIRWM010000002">
    <property type="protein sequence ID" value="MFI2155239.1"/>
    <property type="molecule type" value="Genomic_DNA"/>
</dbReference>
<evidence type="ECO:0000313" key="9">
    <source>
        <dbReference type="EMBL" id="MFI2155239.1"/>
    </source>
</evidence>
<dbReference type="Proteomes" id="UP001611397">
    <property type="component" value="Unassembled WGS sequence"/>
</dbReference>
<evidence type="ECO:0000256" key="4">
    <source>
        <dbReference type="ARBA" id="ARBA00023002"/>
    </source>
</evidence>
<gene>
    <name evidence="9" type="ORF">ACH49L_06000</name>
</gene>
<evidence type="ECO:0000313" key="10">
    <source>
        <dbReference type="Proteomes" id="UP001611397"/>
    </source>
</evidence>
<reference evidence="9 10" key="1">
    <citation type="submission" date="2024-10" db="EMBL/GenBank/DDBJ databases">
        <title>The Natural Products Discovery Center: Release of the First 8490 Sequenced Strains for Exploring Actinobacteria Biosynthetic Diversity.</title>
        <authorList>
            <person name="Kalkreuter E."/>
            <person name="Kautsar S.A."/>
            <person name="Yang D."/>
            <person name="Bader C.D."/>
            <person name="Teijaro C.N."/>
            <person name="Fluegel L."/>
            <person name="Davis C.M."/>
            <person name="Simpson J.R."/>
            <person name="Lauterbach L."/>
            <person name="Steele A.D."/>
            <person name="Gui C."/>
            <person name="Meng S."/>
            <person name="Li G."/>
            <person name="Viehrig K."/>
            <person name="Ye F."/>
            <person name="Su P."/>
            <person name="Kiefer A.F."/>
            <person name="Nichols A."/>
            <person name="Cepeda A.J."/>
            <person name="Yan W."/>
            <person name="Fan B."/>
            <person name="Jiang Y."/>
            <person name="Adhikari A."/>
            <person name="Zheng C.-J."/>
            <person name="Schuster L."/>
            <person name="Cowan T.M."/>
            <person name="Smanski M.J."/>
            <person name="Chevrette M.G."/>
            <person name="De Carvalho L.P.S."/>
            <person name="Shen B."/>
        </authorList>
    </citation>
    <scope>NUCLEOTIDE SEQUENCE [LARGE SCALE GENOMIC DNA]</scope>
    <source>
        <strain evidence="9 10">NPDC020295</strain>
    </source>
</reference>
<comment type="caution">
    <text evidence="9">The sequence shown here is derived from an EMBL/GenBank/DDBJ whole genome shotgun (WGS) entry which is preliminary data.</text>
</comment>
<dbReference type="Pfam" id="PF03171">
    <property type="entry name" value="2OG-FeII_Oxy"/>
    <property type="match status" value="1"/>
</dbReference>
<dbReference type="PRINTS" id="PR00682">
    <property type="entry name" value="IPNSYNTHASE"/>
</dbReference>
<organism evidence="9 10">
    <name type="scientific">Streptomyces olivaceoviridis</name>
    <name type="common">Streptomyces corchorusii</name>
    <dbReference type="NCBI Taxonomy" id="1921"/>
    <lineage>
        <taxon>Bacteria</taxon>
        <taxon>Bacillati</taxon>
        <taxon>Actinomycetota</taxon>
        <taxon>Actinomycetes</taxon>
        <taxon>Kitasatosporales</taxon>
        <taxon>Streptomycetaceae</taxon>
        <taxon>Streptomyces</taxon>
    </lineage>
</organism>
<dbReference type="PANTHER" id="PTHR10209">
    <property type="entry name" value="OXIDOREDUCTASE, 2OG-FE II OXYGENASE FAMILY PROTEIN"/>
    <property type="match status" value="1"/>
</dbReference>
<keyword evidence="9" id="KW-0223">Dioxygenase</keyword>
<dbReference type="SUPFAM" id="SSF51197">
    <property type="entry name" value="Clavaminate synthase-like"/>
    <property type="match status" value="1"/>
</dbReference>
<dbReference type="InterPro" id="IPR044861">
    <property type="entry name" value="IPNS-like_FE2OG_OXY"/>
</dbReference>
<evidence type="ECO:0000259" key="7">
    <source>
        <dbReference type="Pfam" id="PF03171"/>
    </source>
</evidence>
<name>A0ABW7V3C0_STROI</name>
<keyword evidence="4" id="KW-0560">Oxidoreductase</keyword>
<dbReference type="InterPro" id="IPR027443">
    <property type="entry name" value="IPNS-like_sf"/>
</dbReference>
<evidence type="ECO:0000259" key="8">
    <source>
        <dbReference type="Pfam" id="PF14226"/>
    </source>
</evidence>
<comment type="pathway">
    <text evidence="1">Antibiotic biosynthesis.</text>
</comment>